<dbReference type="GO" id="GO:0008168">
    <property type="term" value="F:methyltransferase activity"/>
    <property type="evidence" value="ECO:0007669"/>
    <property type="project" value="UniProtKB-KW"/>
</dbReference>
<dbReference type="CDD" id="cd02440">
    <property type="entry name" value="AdoMet_MTases"/>
    <property type="match status" value="1"/>
</dbReference>
<dbReference type="InterPro" id="IPR007536">
    <property type="entry name" value="16SrRNA_methylTrfase_J"/>
</dbReference>
<dbReference type="InterPro" id="IPR029063">
    <property type="entry name" value="SAM-dependent_MTases_sf"/>
</dbReference>
<keyword evidence="1" id="KW-0489">Methyltransferase</keyword>
<dbReference type="GO" id="GO:0032259">
    <property type="term" value="P:methylation"/>
    <property type="evidence" value="ECO:0007669"/>
    <property type="project" value="UniProtKB-KW"/>
</dbReference>
<comment type="caution">
    <text evidence="1">The sequence shown here is derived from an EMBL/GenBank/DDBJ whole genome shotgun (WGS) entry which is preliminary data.</text>
</comment>
<proteinExistence type="predicted"/>
<dbReference type="Gene3D" id="3.40.50.150">
    <property type="entry name" value="Vaccinia Virus protein VP39"/>
    <property type="match status" value="1"/>
</dbReference>
<dbReference type="EC" id="2.1.1.-" evidence="1"/>
<dbReference type="Pfam" id="PF04445">
    <property type="entry name" value="SAM_MT"/>
    <property type="match status" value="1"/>
</dbReference>
<evidence type="ECO:0000313" key="2">
    <source>
        <dbReference type="Proteomes" id="UP001596528"/>
    </source>
</evidence>
<organism evidence="1 2">
    <name type="scientific">Paenibacillus thermoaerophilus</name>
    <dbReference type="NCBI Taxonomy" id="1215385"/>
    <lineage>
        <taxon>Bacteria</taxon>
        <taxon>Bacillati</taxon>
        <taxon>Bacillota</taxon>
        <taxon>Bacilli</taxon>
        <taxon>Bacillales</taxon>
        <taxon>Paenibacillaceae</taxon>
        <taxon>Paenibacillus</taxon>
    </lineage>
</organism>
<dbReference type="PANTHER" id="PTHR36112">
    <property type="entry name" value="RIBOSOMAL RNA SMALL SUBUNIT METHYLTRANSFERASE J"/>
    <property type="match status" value="1"/>
</dbReference>
<gene>
    <name evidence="1" type="ORF">ACFQWB_12905</name>
</gene>
<dbReference type="RefSeq" id="WP_342774294.1">
    <property type="nucleotide sequence ID" value="NZ_JBHTGQ010000028.1"/>
</dbReference>
<dbReference type="SUPFAM" id="SSF53335">
    <property type="entry name" value="S-adenosyl-L-methionine-dependent methyltransferases"/>
    <property type="match status" value="1"/>
</dbReference>
<dbReference type="PANTHER" id="PTHR36112:SF1">
    <property type="entry name" value="RIBOSOMAL RNA SMALL SUBUNIT METHYLTRANSFERASE J"/>
    <property type="match status" value="1"/>
</dbReference>
<sequence length="255" mass="28261">MTTGYNPEPDAIERAKRLAGELDADYVPRRQSSLPRLRKQHGHKDAIVVLGREVRYVPETGEPLVFHPGTSIIRVKRLLKGQSDPMLDLAGVLPGDRVLDCTAGLAGDSIVFSARVGETGRVTALESDRTLYTLVREGIALYAGGPPEFAEAMRRIDLRHADHLAFLREQPDNSYDVVYFDPMFRSPVEESSSIRPLRPLANPEPVSAEAVAEAVRVARRAVMLKERRDSGEFERLGFTPHVRAHSQVAYGVIAK</sequence>
<name>A0ABW2V6Y2_9BACL</name>
<evidence type="ECO:0000313" key="1">
    <source>
        <dbReference type="EMBL" id="MFC7750820.1"/>
    </source>
</evidence>
<dbReference type="Proteomes" id="UP001596528">
    <property type="component" value="Unassembled WGS sequence"/>
</dbReference>
<keyword evidence="1" id="KW-0808">Transferase</keyword>
<dbReference type="EMBL" id="JBHTGQ010000028">
    <property type="protein sequence ID" value="MFC7750820.1"/>
    <property type="molecule type" value="Genomic_DNA"/>
</dbReference>
<keyword evidence="2" id="KW-1185">Reference proteome</keyword>
<reference evidence="2" key="1">
    <citation type="journal article" date="2019" name="Int. J. Syst. Evol. Microbiol.">
        <title>The Global Catalogue of Microorganisms (GCM) 10K type strain sequencing project: providing services to taxonomists for standard genome sequencing and annotation.</title>
        <authorList>
            <consortium name="The Broad Institute Genomics Platform"/>
            <consortium name="The Broad Institute Genome Sequencing Center for Infectious Disease"/>
            <person name="Wu L."/>
            <person name="Ma J."/>
        </authorList>
    </citation>
    <scope>NUCLEOTIDE SEQUENCE [LARGE SCALE GENOMIC DNA]</scope>
    <source>
        <strain evidence="2">JCM 18657</strain>
    </source>
</reference>
<protein>
    <submittedName>
        <fullName evidence="1">Class I SAM-dependent methyltransferase</fullName>
        <ecNumber evidence="1">2.1.1.-</ecNumber>
    </submittedName>
</protein>
<accession>A0ABW2V6Y2</accession>